<name>A0AAN9VI30_9ORTH</name>
<dbReference type="PANTHER" id="PTHR24201:SF16">
    <property type="entry name" value="ANKYRIN-1-LIKE-RELATED"/>
    <property type="match status" value="1"/>
</dbReference>
<evidence type="ECO:0000256" key="1">
    <source>
        <dbReference type="ARBA" id="ARBA00022737"/>
    </source>
</evidence>
<keyword evidence="6" id="KW-1185">Reference proteome</keyword>
<feature type="region of interest" description="Disordered" evidence="4">
    <location>
        <begin position="71"/>
        <end position="106"/>
    </location>
</feature>
<dbReference type="SMART" id="SM00248">
    <property type="entry name" value="ANK"/>
    <property type="match status" value="8"/>
</dbReference>
<proteinExistence type="predicted"/>
<dbReference type="EMBL" id="JAZDUA010000181">
    <property type="protein sequence ID" value="KAK7865300.1"/>
    <property type="molecule type" value="Genomic_DNA"/>
</dbReference>
<feature type="repeat" description="ANK" evidence="3">
    <location>
        <begin position="283"/>
        <end position="315"/>
    </location>
</feature>
<comment type="caution">
    <text evidence="5">The sequence shown here is derived from an EMBL/GenBank/DDBJ whole genome shotgun (WGS) entry which is preliminary data.</text>
</comment>
<protein>
    <submittedName>
        <fullName evidence="5">Uncharacterized protein</fullName>
    </submittedName>
</protein>
<sequence>MAETEQCSVCETRVRSLEESVQQLLVRMALVEEGMKAVEEMKSHLCRLERSVERALEVLLPRVDALLTGLEATSGPLPPATTASTANTTTSAKNNPKGKSGAAKGAANGAELANAKGSGERCEMAVSVRQAASAGDLETLRFWLARGANVNVPDPASKDTALHLAARAGSAACIELLLSKGAHSPVNKCKETPLAAAAAAGNIDAVKALLFQQGASRAKQVKRALRVAGTPEMVRELAKMEPSAVRMKQGGGVGLQVAAASGRLAVMRALLDVGADPNCTDKDGMTALHHASVHGQTDCLRVLLDKGVNLNVQDRCGRTALHHASQHGHKECLAALMARGADLGSRDNNSWTPLHVASREGKADCVEALLTGGAAVDSLDKEGWTPLIYAVDRRHKEVERLLLAAGATPETPARLEGSSASK</sequence>
<feature type="repeat" description="ANK" evidence="3">
    <location>
        <begin position="316"/>
        <end position="348"/>
    </location>
</feature>
<keyword evidence="2 3" id="KW-0040">ANK repeat</keyword>
<dbReference type="GO" id="GO:0005634">
    <property type="term" value="C:nucleus"/>
    <property type="evidence" value="ECO:0007669"/>
    <property type="project" value="TreeGrafter"/>
</dbReference>
<gene>
    <name evidence="5" type="ORF">R5R35_012593</name>
</gene>
<organism evidence="5 6">
    <name type="scientific">Gryllus longicercus</name>
    <dbReference type="NCBI Taxonomy" id="2509291"/>
    <lineage>
        <taxon>Eukaryota</taxon>
        <taxon>Metazoa</taxon>
        <taxon>Ecdysozoa</taxon>
        <taxon>Arthropoda</taxon>
        <taxon>Hexapoda</taxon>
        <taxon>Insecta</taxon>
        <taxon>Pterygota</taxon>
        <taxon>Neoptera</taxon>
        <taxon>Polyneoptera</taxon>
        <taxon>Orthoptera</taxon>
        <taxon>Ensifera</taxon>
        <taxon>Gryllidea</taxon>
        <taxon>Grylloidea</taxon>
        <taxon>Gryllidae</taxon>
        <taxon>Gryllinae</taxon>
        <taxon>Gryllus</taxon>
    </lineage>
</organism>
<dbReference type="InterPro" id="IPR050776">
    <property type="entry name" value="Ank_Repeat/CDKN_Inhibitor"/>
</dbReference>
<dbReference type="Pfam" id="PF00023">
    <property type="entry name" value="Ank"/>
    <property type="match status" value="2"/>
</dbReference>
<evidence type="ECO:0000313" key="5">
    <source>
        <dbReference type="EMBL" id="KAK7865300.1"/>
    </source>
</evidence>
<dbReference type="PROSITE" id="PS50297">
    <property type="entry name" value="ANK_REP_REGION"/>
    <property type="match status" value="6"/>
</dbReference>
<dbReference type="SUPFAM" id="SSF48403">
    <property type="entry name" value="Ankyrin repeat"/>
    <property type="match status" value="1"/>
</dbReference>
<feature type="repeat" description="ANK" evidence="3">
    <location>
        <begin position="250"/>
        <end position="282"/>
    </location>
</feature>
<evidence type="ECO:0000256" key="2">
    <source>
        <dbReference type="ARBA" id="ARBA00023043"/>
    </source>
</evidence>
<dbReference type="Gene3D" id="1.25.40.20">
    <property type="entry name" value="Ankyrin repeat-containing domain"/>
    <property type="match status" value="3"/>
</dbReference>
<keyword evidence="1" id="KW-0677">Repeat</keyword>
<dbReference type="PANTHER" id="PTHR24201">
    <property type="entry name" value="ANK_REP_REGION DOMAIN-CONTAINING PROTEIN"/>
    <property type="match status" value="1"/>
</dbReference>
<feature type="repeat" description="ANK" evidence="3">
    <location>
        <begin position="157"/>
        <end position="182"/>
    </location>
</feature>
<evidence type="ECO:0000256" key="4">
    <source>
        <dbReference type="SAM" id="MobiDB-lite"/>
    </source>
</evidence>
<dbReference type="InterPro" id="IPR002110">
    <property type="entry name" value="Ankyrin_rpt"/>
</dbReference>
<feature type="repeat" description="ANK" evidence="3">
    <location>
        <begin position="382"/>
        <end position="414"/>
    </location>
</feature>
<evidence type="ECO:0000313" key="6">
    <source>
        <dbReference type="Proteomes" id="UP001378592"/>
    </source>
</evidence>
<dbReference type="PROSITE" id="PS50088">
    <property type="entry name" value="ANK_REPEAT"/>
    <property type="match status" value="6"/>
</dbReference>
<feature type="compositionally biased region" description="Low complexity" evidence="4">
    <location>
        <begin position="72"/>
        <end position="106"/>
    </location>
</feature>
<dbReference type="InterPro" id="IPR036770">
    <property type="entry name" value="Ankyrin_rpt-contain_sf"/>
</dbReference>
<dbReference type="Pfam" id="PF12796">
    <property type="entry name" value="Ank_2"/>
    <property type="match status" value="2"/>
</dbReference>
<dbReference type="AlphaFoldDB" id="A0AAN9VI30"/>
<feature type="repeat" description="ANK" evidence="3">
    <location>
        <begin position="349"/>
        <end position="381"/>
    </location>
</feature>
<dbReference type="Proteomes" id="UP001378592">
    <property type="component" value="Unassembled WGS sequence"/>
</dbReference>
<accession>A0AAN9VI30</accession>
<reference evidence="5 6" key="1">
    <citation type="submission" date="2024-03" db="EMBL/GenBank/DDBJ databases">
        <title>The genome assembly and annotation of the cricket Gryllus longicercus Weissman &amp; Gray.</title>
        <authorList>
            <person name="Szrajer S."/>
            <person name="Gray D."/>
            <person name="Ylla G."/>
        </authorList>
    </citation>
    <scope>NUCLEOTIDE SEQUENCE [LARGE SCALE GENOMIC DNA]</scope>
    <source>
        <strain evidence="5">DAG 2021-001</strain>
        <tissue evidence="5">Whole body minus gut</tissue>
    </source>
</reference>
<evidence type="ECO:0000256" key="3">
    <source>
        <dbReference type="PROSITE-ProRule" id="PRU00023"/>
    </source>
</evidence>
<dbReference type="PRINTS" id="PR01415">
    <property type="entry name" value="ANKYRIN"/>
</dbReference>